<dbReference type="AlphaFoldDB" id="A0AA39HZM3"/>
<accession>A0AA39HZM3</accession>
<name>A0AA39HZM3_9AGAR</name>
<organism evidence="1 2">
    <name type="scientific">Armillaria borealis</name>
    <dbReference type="NCBI Taxonomy" id="47425"/>
    <lineage>
        <taxon>Eukaryota</taxon>
        <taxon>Fungi</taxon>
        <taxon>Dikarya</taxon>
        <taxon>Basidiomycota</taxon>
        <taxon>Agaricomycotina</taxon>
        <taxon>Agaricomycetes</taxon>
        <taxon>Agaricomycetidae</taxon>
        <taxon>Agaricales</taxon>
        <taxon>Marasmiineae</taxon>
        <taxon>Physalacriaceae</taxon>
        <taxon>Armillaria</taxon>
    </lineage>
</organism>
<dbReference type="Proteomes" id="UP001175226">
    <property type="component" value="Unassembled WGS sequence"/>
</dbReference>
<reference evidence="1" key="1">
    <citation type="submission" date="2023-06" db="EMBL/GenBank/DDBJ databases">
        <authorList>
            <consortium name="Lawrence Berkeley National Laboratory"/>
            <person name="Ahrendt S."/>
            <person name="Sahu N."/>
            <person name="Indic B."/>
            <person name="Wong-Bajracharya J."/>
            <person name="Merenyi Z."/>
            <person name="Ke H.-M."/>
            <person name="Monk M."/>
            <person name="Kocsube S."/>
            <person name="Drula E."/>
            <person name="Lipzen A."/>
            <person name="Balint B."/>
            <person name="Henrissat B."/>
            <person name="Andreopoulos B."/>
            <person name="Martin F.M."/>
            <person name="Harder C.B."/>
            <person name="Rigling D."/>
            <person name="Ford K.L."/>
            <person name="Foster G.D."/>
            <person name="Pangilinan J."/>
            <person name="Papanicolaou A."/>
            <person name="Barry K."/>
            <person name="LaButti K."/>
            <person name="Viragh M."/>
            <person name="Koriabine M."/>
            <person name="Yan M."/>
            <person name="Riley R."/>
            <person name="Champramary S."/>
            <person name="Plett K.L."/>
            <person name="Tsai I.J."/>
            <person name="Slot J."/>
            <person name="Sipos G."/>
            <person name="Plett J."/>
            <person name="Nagy L.G."/>
            <person name="Grigoriev I.V."/>
        </authorList>
    </citation>
    <scope>NUCLEOTIDE SEQUENCE</scope>
    <source>
        <strain evidence="1">FPL87.14</strain>
    </source>
</reference>
<feature type="non-terminal residue" evidence="1">
    <location>
        <position position="96"/>
    </location>
</feature>
<protein>
    <submittedName>
        <fullName evidence="1">Uncharacterized protein</fullName>
    </submittedName>
</protein>
<sequence>IPLFLPSSTIDLIQNNKKLLDFEFCLRKAEVYKCLTTLRRLLIYRSHIYKFKDRHITGQLMSTWVRSTIKSVIDNIDEAADRYCKLREHLVALVGE</sequence>
<proteinExistence type="predicted"/>
<feature type="non-terminal residue" evidence="1">
    <location>
        <position position="1"/>
    </location>
</feature>
<keyword evidence="2" id="KW-1185">Reference proteome</keyword>
<evidence type="ECO:0000313" key="1">
    <source>
        <dbReference type="EMBL" id="KAK0414405.1"/>
    </source>
</evidence>
<dbReference type="EMBL" id="JAUEPT010000828">
    <property type="protein sequence ID" value="KAK0414405.1"/>
    <property type="molecule type" value="Genomic_DNA"/>
</dbReference>
<evidence type="ECO:0000313" key="2">
    <source>
        <dbReference type="Proteomes" id="UP001175226"/>
    </source>
</evidence>
<comment type="caution">
    <text evidence="1">The sequence shown here is derived from an EMBL/GenBank/DDBJ whole genome shotgun (WGS) entry which is preliminary data.</text>
</comment>
<gene>
    <name evidence="1" type="ORF">EV421DRAFT_1686033</name>
</gene>